<dbReference type="Gene3D" id="3.40.50.720">
    <property type="entry name" value="NAD(P)-binding Rossmann-like Domain"/>
    <property type="match status" value="1"/>
</dbReference>
<dbReference type="InterPro" id="IPR000683">
    <property type="entry name" value="Gfo/Idh/MocA-like_OxRdtase_N"/>
</dbReference>
<dbReference type="Gene3D" id="3.30.360.10">
    <property type="entry name" value="Dihydrodipicolinate Reductase, domain 2"/>
    <property type="match status" value="1"/>
</dbReference>
<dbReference type="EMBL" id="NTJZ01000002">
    <property type="protein sequence ID" value="PDH34937.1"/>
    <property type="molecule type" value="Genomic_DNA"/>
</dbReference>
<comment type="caution">
    <text evidence="3">The sequence shown here is derived from an EMBL/GenBank/DDBJ whole genome shotgun (WGS) entry which is preliminary data.</text>
</comment>
<dbReference type="PANTHER" id="PTHR43708:SF3">
    <property type="entry name" value="OXIDOREDUCTASE"/>
    <property type="match status" value="1"/>
</dbReference>
<dbReference type="SUPFAM" id="SSF55347">
    <property type="entry name" value="Glyceraldehyde-3-phosphate dehydrogenase-like, C-terminal domain"/>
    <property type="match status" value="1"/>
</dbReference>
<dbReference type="InterPro" id="IPR051317">
    <property type="entry name" value="Gfo/Idh/MocA_oxidoreduct"/>
</dbReference>
<feature type="domain" description="Gfo/Idh/MocA-like oxidoreductase N-terminal" evidence="1">
    <location>
        <begin position="4"/>
        <end position="133"/>
    </location>
</feature>
<evidence type="ECO:0000313" key="4">
    <source>
        <dbReference type="Proteomes" id="UP000219329"/>
    </source>
</evidence>
<accession>A0A2A5WFB5</accession>
<sequence length="379" mass="40851">MQKIKLGMVGGGKDAFIGSVHRMAARLDDRYDLVAGALSSSPIKASESAAEIGIDKKRSYTSYQEMAKKEGKLADGIDAVAIVTPNHLHADVAKEFLEAGIHVICDKPLTAKLSDAEELATLVKESGLVFAITYNYSGYPMVRQAKEMIAKGEIGTVRLVQSEYAQDWLATNIEQNGQKQATWRTDPNQAGAGGAIGDIGTHAYQLAEFITGLEASSLLADLDSFVSGRSLDDNANILLHYKNGAKGMLWVSQIASGKENGLNIRIFGDKGGLEWSQEDPNYLQHTTLGKPKQILTRAGSTSGELANAASRIPSGHPEGFIEGFANIYRETADLILAHNNKTEFTNLVPTVDDGLRGMRFIDKAVASNQAGSIWQSLDH</sequence>
<evidence type="ECO:0000313" key="3">
    <source>
        <dbReference type="EMBL" id="PDH34937.1"/>
    </source>
</evidence>
<reference evidence="3 4" key="1">
    <citation type="submission" date="2017-08" db="EMBL/GenBank/DDBJ databases">
        <title>Fine stratification of microbial communities through a metagenomic profile of the photic zone.</title>
        <authorList>
            <person name="Haro-Moreno J.M."/>
            <person name="Lopez-Perez M."/>
            <person name="De La Torre J."/>
            <person name="Picazo A."/>
            <person name="Camacho A."/>
            <person name="Rodriguez-Valera F."/>
        </authorList>
    </citation>
    <scope>NUCLEOTIDE SEQUENCE [LARGE SCALE GENOMIC DNA]</scope>
    <source>
        <strain evidence="3">MED-G28</strain>
    </source>
</reference>
<dbReference type="InterPro" id="IPR036291">
    <property type="entry name" value="NAD(P)-bd_dom_sf"/>
</dbReference>
<protein>
    <submittedName>
        <fullName evidence="3">Oxidoreductase</fullName>
    </submittedName>
</protein>
<organism evidence="3 4">
    <name type="scientific">OM182 bacterium MED-G28</name>
    <dbReference type="NCBI Taxonomy" id="1986256"/>
    <lineage>
        <taxon>Bacteria</taxon>
        <taxon>Pseudomonadati</taxon>
        <taxon>Pseudomonadota</taxon>
        <taxon>Gammaproteobacteria</taxon>
        <taxon>OMG group</taxon>
        <taxon>OM182 clade</taxon>
    </lineage>
</organism>
<dbReference type="Pfam" id="PF22725">
    <property type="entry name" value="GFO_IDH_MocA_C3"/>
    <property type="match status" value="1"/>
</dbReference>
<evidence type="ECO:0000259" key="1">
    <source>
        <dbReference type="Pfam" id="PF01408"/>
    </source>
</evidence>
<dbReference type="InterPro" id="IPR055170">
    <property type="entry name" value="GFO_IDH_MocA-like_dom"/>
</dbReference>
<dbReference type="Pfam" id="PF01408">
    <property type="entry name" value="GFO_IDH_MocA"/>
    <property type="match status" value="1"/>
</dbReference>
<dbReference type="GO" id="GO:0000166">
    <property type="term" value="F:nucleotide binding"/>
    <property type="evidence" value="ECO:0007669"/>
    <property type="project" value="InterPro"/>
</dbReference>
<dbReference type="PANTHER" id="PTHR43708">
    <property type="entry name" value="CONSERVED EXPRESSED OXIDOREDUCTASE (EUROFUNG)"/>
    <property type="match status" value="1"/>
</dbReference>
<proteinExistence type="predicted"/>
<dbReference type="Proteomes" id="UP000219329">
    <property type="component" value="Unassembled WGS sequence"/>
</dbReference>
<evidence type="ECO:0000259" key="2">
    <source>
        <dbReference type="Pfam" id="PF22725"/>
    </source>
</evidence>
<name>A0A2A5WFB5_9GAMM</name>
<dbReference type="SUPFAM" id="SSF51735">
    <property type="entry name" value="NAD(P)-binding Rossmann-fold domains"/>
    <property type="match status" value="1"/>
</dbReference>
<dbReference type="AlphaFoldDB" id="A0A2A5WFB5"/>
<gene>
    <name evidence="3" type="ORF">CNF02_02625</name>
</gene>
<feature type="domain" description="GFO/IDH/MocA-like oxidoreductase" evidence="2">
    <location>
        <begin position="142"/>
        <end position="274"/>
    </location>
</feature>